<dbReference type="Proteomes" id="UP000276055">
    <property type="component" value="Unassembled WGS sequence"/>
</dbReference>
<evidence type="ECO:0000256" key="1">
    <source>
        <dbReference type="SAM" id="MobiDB-lite"/>
    </source>
</evidence>
<dbReference type="RefSeq" id="WP_120952591.1">
    <property type="nucleotide sequence ID" value="NZ_RBIR01000003.1"/>
</dbReference>
<dbReference type="InterPro" id="IPR038732">
    <property type="entry name" value="HpyO/CreE_NAD-binding"/>
</dbReference>
<proteinExistence type="predicted"/>
<dbReference type="SUPFAM" id="SSF51905">
    <property type="entry name" value="FAD/NAD(P)-binding domain"/>
    <property type="match status" value="1"/>
</dbReference>
<dbReference type="AlphaFoldDB" id="A0A495ETM1"/>
<dbReference type="Pfam" id="PF13454">
    <property type="entry name" value="NAD_binding_9"/>
    <property type="match status" value="1"/>
</dbReference>
<dbReference type="PANTHER" id="PTHR40254:SF1">
    <property type="entry name" value="BLR0577 PROTEIN"/>
    <property type="match status" value="1"/>
</dbReference>
<feature type="region of interest" description="Disordered" evidence="1">
    <location>
        <begin position="158"/>
        <end position="179"/>
    </location>
</feature>
<feature type="domain" description="FAD-dependent urate hydroxylase HpyO/Asp monooxygenase CreE-like FAD/NAD(P)-binding" evidence="2">
    <location>
        <begin position="9"/>
        <end position="203"/>
    </location>
</feature>
<accession>A0A495ETM1</accession>
<reference evidence="3 4" key="1">
    <citation type="submission" date="2018-10" db="EMBL/GenBank/DDBJ databases">
        <title>Genomic Encyclopedia of Type Strains, Phase IV (KMG-IV): sequencing the most valuable type-strain genomes for metagenomic binning, comparative biology and taxonomic classification.</title>
        <authorList>
            <person name="Goeker M."/>
        </authorList>
    </citation>
    <scope>NUCLEOTIDE SEQUENCE [LARGE SCALE GENOMIC DNA]</scope>
    <source>
        <strain evidence="3 4">DSM 25586</strain>
    </source>
</reference>
<sequence>MPVNAPSVVLIGGGPRSAGLLERLGANRPELLAGALQIHVVEPHAPGSGRIWRYQQHPGLMLNSAAADVTMFTDASVQCEGPAVEGPGLAGWAAGVLDGSITDVPVLPGELWAQLRSLTGATFPTRQLQSVYLEWFFRRSVAALGPDATVTVHRDTASAVEPLGSGPETGEQTGAQDGGERYRVRLSGGAVLHADVVVAALGHTDSVPDRESAAWAGFAARHGAFHAAPSYTTDVDYSPLAAGQDVIVSGMGLAFVDLLVLLMEGRGGRFEELPDGGLRYLPSGAEPRLWAGSRRGVPYHSKITATLRGETAGEPAFFTAEAVAALLKAPGELDFRAQLWPLIAKDAGFAYYRELFTGSPERVRIGWQEFDERFSAADWYSQARERLVSQSVPDTELHLDLERLDHPFAGRVFAGHADVQAAVTAYVGRDLELRTGPDHSETLALFISLLKSYMDLGRLVPSERLNARSQREVQGWWHGFFSFVDSGPPPRRLREMLAIHRAGLLQFLGPGLQIEAAEYSGRFVAWSAQSGITVSAPALIEARLPAPSVARSANPLLRQLQSSGLGTEQQLLTADGTHATGRLLVSAHNELISPVGVRRRRLFGVGPGTSGWGAGAFARPGSNAAPFRENDALARRILNLLARENGGPGGTDHDGDGLAGTHQAGTHQAINHHAVPQAAAGGKD</sequence>
<dbReference type="InterPro" id="IPR036188">
    <property type="entry name" value="FAD/NAD-bd_sf"/>
</dbReference>
<evidence type="ECO:0000313" key="3">
    <source>
        <dbReference type="EMBL" id="RKR20001.1"/>
    </source>
</evidence>
<dbReference type="InterPro" id="IPR052189">
    <property type="entry name" value="L-asp_N-monooxygenase_NS-form"/>
</dbReference>
<dbReference type="PANTHER" id="PTHR40254">
    <property type="entry name" value="BLR0577 PROTEIN"/>
    <property type="match status" value="1"/>
</dbReference>
<evidence type="ECO:0000259" key="2">
    <source>
        <dbReference type="Pfam" id="PF13454"/>
    </source>
</evidence>
<dbReference type="EMBL" id="RBIR01000003">
    <property type="protein sequence ID" value="RKR20001.1"/>
    <property type="molecule type" value="Genomic_DNA"/>
</dbReference>
<name>A0A495ETM1_9MICC</name>
<organism evidence="3 4">
    <name type="scientific">Arthrobacter oryzae</name>
    <dbReference type="NCBI Taxonomy" id="409290"/>
    <lineage>
        <taxon>Bacteria</taxon>
        <taxon>Bacillati</taxon>
        <taxon>Actinomycetota</taxon>
        <taxon>Actinomycetes</taxon>
        <taxon>Micrococcales</taxon>
        <taxon>Micrococcaceae</taxon>
        <taxon>Arthrobacter</taxon>
    </lineage>
</organism>
<evidence type="ECO:0000313" key="4">
    <source>
        <dbReference type="Proteomes" id="UP000276055"/>
    </source>
</evidence>
<gene>
    <name evidence="3" type="ORF">C8D78_1813</name>
</gene>
<dbReference type="OrthoDB" id="3653265at2"/>
<comment type="caution">
    <text evidence="3">The sequence shown here is derived from an EMBL/GenBank/DDBJ whole genome shotgun (WGS) entry which is preliminary data.</text>
</comment>
<protein>
    <submittedName>
        <fullName evidence="3">FAD-NAD(P)-binding protein</fullName>
    </submittedName>
</protein>